<dbReference type="InterPro" id="IPR008040">
    <property type="entry name" value="Hydant_A_N"/>
</dbReference>
<name>A0A6P0CDL8_9RHOB</name>
<evidence type="ECO:0000259" key="3">
    <source>
        <dbReference type="Pfam" id="PF19278"/>
    </source>
</evidence>
<feature type="domain" description="Hydantoinase A/oxoprolinase" evidence="1">
    <location>
        <begin position="200"/>
        <end position="487"/>
    </location>
</feature>
<dbReference type="GO" id="GO:0006749">
    <property type="term" value="P:glutathione metabolic process"/>
    <property type="evidence" value="ECO:0007669"/>
    <property type="project" value="TreeGrafter"/>
</dbReference>
<evidence type="ECO:0000313" key="5">
    <source>
        <dbReference type="Proteomes" id="UP000468591"/>
    </source>
</evidence>
<gene>
    <name evidence="4" type="ORF">GV827_13615</name>
</gene>
<sequence>MTKTRVAVDVGGTFTDVCIMDEDTGEIRIEKTPSTPDDPMRAILTGVTEADIDLADVTMFSHGTTVATNALITRRLPRTAMVCTEGFRDVVEIRRSNKEDLWDTYKDVAKPYIPRRDRLTVTERIDAAGKVLQELDEDQARKVAEILKKRGVQAIAVCFINSYVNGQNERRMKEILQEVMPDVHISISCQIMPEIFEHERFSTTMVNAAVSPVVVDYVSRLSDKLSDGGYSRDLLLLHSGGGVMTPASVKDFAARLAGSGIAAGAIASRFIGNLCGYENSIGFDMGGTSTDVSLAYQGESTVTKDWYIEFGYPIRFPSIEVLTIGAGGGSLAWKDEGGSLRNGPQSAGANPGPACYSNGNEVATNSDANVVLGRLGTSLAGGDIQLDAALAEKAVRDTVAEPFGMELRAAAEAIIDVANANMANAVRLLSIARGYDPRDFALVAFGGAGALHGAAVAKELSIPVVIVPPNPGVTSAMGCLLVDIQHDFSDSFMADAASTKPEDLEAAFRKIEEEAIARLRHEGVAPENTVLQRTVEMMYQGQWRSLAVPAPAKITSTSDLIEGFHNQHEREYNFRREDAPVSVFRVGVKATGVVPKAELPSHQVVVHRPEPTGQRDVWFNGKANTSDVYDRALFKAGAEFTGPAIVEQVDSTVLVPPNATAAVDQFMNILIRVKD</sequence>
<organism evidence="4 5">
    <name type="scientific">Sulfitobacter sediminilitoris</name>
    <dbReference type="NCBI Taxonomy" id="2698830"/>
    <lineage>
        <taxon>Bacteria</taxon>
        <taxon>Pseudomonadati</taxon>
        <taxon>Pseudomonadota</taxon>
        <taxon>Alphaproteobacteria</taxon>
        <taxon>Rhodobacterales</taxon>
        <taxon>Roseobacteraceae</taxon>
        <taxon>Sulfitobacter</taxon>
    </lineage>
</organism>
<evidence type="ECO:0000259" key="1">
    <source>
        <dbReference type="Pfam" id="PF01968"/>
    </source>
</evidence>
<evidence type="ECO:0000313" key="4">
    <source>
        <dbReference type="EMBL" id="NEK23440.1"/>
    </source>
</evidence>
<dbReference type="Pfam" id="PF19278">
    <property type="entry name" value="Hydant_A_C"/>
    <property type="match status" value="1"/>
</dbReference>
<dbReference type="SUPFAM" id="SSF53067">
    <property type="entry name" value="Actin-like ATPase domain"/>
    <property type="match status" value="1"/>
</dbReference>
<protein>
    <submittedName>
        <fullName evidence="4">Hydantoinase/oxoprolinase family protein</fullName>
    </submittedName>
</protein>
<accession>A0A6P0CDL8</accession>
<reference evidence="4 5" key="1">
    <citation type="submission" date="2020-01" db="EMBL/GenBank/DDBJ databases">
        <title>Sulfitobacter sediminilitoris sp. nov., isolated from a tidal flat.</title>
        <authorList>
            <person name="Park S."/>
            <person name="Yoon J.-H."/>
        </authorList>
    </citation>
    <scope>NUCLEOTIDE SEQUENCE [LARGE SCALE GENOMIC DNA]</scope>
    <source>
        <strain evidence="4 5">JBTF-M27</strain>
    </source>
</reference>
<dbReference type="InterPro" id="IPR043129">
    <property type="entry name" value="ATPase_NBD"/>
</dbReference>
<proteinExistence type="predicted"/>
<dbReference type="InterPro" id="IPR002821">
    <property type="entry name" value="Hydantoinase_A"/>
</dbReference>
<dbReference type="RefSeq" id="WP_164354367.1">
    <property type="nucleotide sequence ID" value="NZ_JAABNT010000008.1"/>
</dbReference>
<dbReference type="PANTHER" id="PTHR11365:SF23">
    <property type="entry name" value="HYPOTHETICAL 5-OXOPROLINASE (EUROFUNG)-RELATED"/>
    <property type="match status" value="1"/>
</dbReference>
<keyword evidence="5" id="KW-1185">Reference proteome</keyword>
<feature type="domain" description="Hydantoinase/oxoprolinase N-terminal" evidence="2">
    <location>
        <begin position="5"/>
        <end position="179"/>
    </location>
</feature>
<dbReference type="GO" id="GO:0005829">
    <property type="term" value="C:cytosol"/>
    <property type="evidence" value="ECO:0007669"/>
    <property type="project" value="TreeGrafter"/>
</dbReference>
<feature type="domain" description="Acetophenone carboxylase-like C-terminal" evidence="3">
    <location>
        <begin position="499"/>
        <end position="666"/>
    </location>
</feature>
<evidence type="ECO:0000259" key="2">
    <source>
        <dbReference type="Pfam" id="PF05378"/>
    </source>
</evidence>
<dbReference type="Pfam" id="PF05378">
    <property type="entry name" value="Hydant_A_N"/>
    <property type="match status" value="1"/>
</dbReference>
<dbReference type="InterPro" id="IPR045079">
    <property type="entry name" value="Oxoprolinase-like"/>
</dbReference>
<dbReference type="Proteomes" id="UP000468591">
    <property type="component" value="Unassembled WGS sequence"/>
</dbReference>
<dbReference type="InterPro" id="IPR049517">
    <property type="entry name" value="ACX-like_C"/>
</dbReference>
<dbReference type="GO" id="GO:0017168">
    <property type="term" value="F:5-oxoprolinase (ATP-hydrolyzing) activity"/>
    <property type="evidence" value="ECO:0007669"/>
    <property type="project" value="TreeGrafter"/>
</dbReference>
<dbReference type="AlphaFoldDB" id="A0A6P0CDL8"/>
<comment type="caution">
    <text evidence="4">The sequence shown here is derived from an EMBL/GenBank/DDBJ whole genome shotgun (WGS) entry which is preliminary data.</text>
</comment>
<dbReference type="PANTHER" id="PTHR11365">
    <property type="entry name" value="5-OXOPROLINASE RELATED"/>
    <property type="match status" value="1"/>
</dbReference>
<dbReference type="Pfam" id="PF01968">
    <property type="entry name" value="Hydantoinase_A"/>
    <property type="match status" value="1"/>
</dbReference>
<dbReference type="EMBL" id="JAABNT010000008">
    <property type="protein sequence ID" value="NEK23440.1"/>
    <property type="molecule type" value="Genomic_DNA"/>
</dbReference>